<evidence type="ECO:0008006" key="3">
    <source>
        <dbReference type="Google" id="ProtNLM"/>
    </source>
</evidence>
<protein>
    <recommendedName>
        <fullName evidence="3">DUF1476 domain-containing protein</fullName>
    </recommendedName>
</protein>
<dbReference type="PIRSF" id="PIRSF031780">
    <property type="entry name" value="UCP031780"/>
    <property type="match status" value="1"/>
</dbReference>
<dbReference type="RefSeq" id="WP_284365836.1">
    <property type="nucleotide sequence ID" value="NZ_BSNI01000002.1"/>
</dbReference>
<proteinExistence type="predicted"/>
<comment type="caution">
    <text evidence="1">The sequence shown here is derived from an EMBL/GenBank/DDBJ whole genome shotgun (WGS) entry which is preliminary data.</text>
</comment>
<name>A0ABQ5UV55_9HYPH</name>
<dbReference type="InterPro" id="IPR038293">
    <property type="entry name" value="ATPase_inh_sub_z_sf"/>
</dbReference>
<organism evidence="1 2">
    <name type="scientific">Maritalea porphyrae</name>
    <dbReference type="NCBI Taxonomy" id="880732"/>
    <lineage>
        <taxon>Bacteria</taxon>
        <taxon>Pseudomonadati</taxon>
        <taxon>Pseudomonadota</taxon>
        <taxon>Alphaproteobacteria</taxon>
        <taxon>Hyphomicrobiales</taxon>
        <taxon>Devosiaceae</taxon>
        <taxon>Maritalea</taxon>
    </lineage>
</organism>
<dbReference type="InterPro" id="IPR009945">
    <property type="entry name" value="ATPase_inh_sub_z"/>
</dbReference>
<sequence>MSGFDDREKAAEAKFVHDEATKFKIEARRNKLLGQWAAEQLGMSAASEIEAYVGEVISSDFEEAGDEDVFRKVRGDFDAKGVSISDDDLRSKMKSLYAEVAETFKPTN</sequence>
<dbReference type="Gene3D" id="1.10.790.20">
    <property type="entry name" value="Domain of unknown function DUF1476"/>
    <property type="match status" value="1"/>
</dbReference>
<evidence type="ECO:0000313" key="1">
    <source>
        <dbReference type="EMBL" id="GLQ18774.1"/>
    </source>
</evidence>
<dbReference type="Pfam" id="PF07345">
    <property type="entry name" value="ATPaseInh_sub_z"/>
    <property type="match status" value="1"/>
</dbReference>
<gene>
    <name evidence="1" type="ORF">GCM10007879_30230</name>
</gene>
<reference evidence="1" key="1">
    <citation type="journal article" date="2014" name="Int. J. Syst. Evol. Microbiol.">
        <title>Complete genome of a new Firmicutes species belonging to the dominant human colonic microbiota ('Ruminococcus bicirculans') reveals two chromosomes and a selective capacity to utilize plant glucans.</title>
        <authorList>
            <consortium name="NISC Comparative Sequencing Program"/>
            <person name="Wegmann U."/>
            <person name="Louis P."/>
            <person name="Goesmann A."/>
            <person name="Henrissat B."/>
            <person name="Duncan S.H."/>
            <person name="Flint H.J."/>
        </authorList>
    </citation>
    <scope>NUCLEOTIDE SEQUENCE</scope>
    <source>
        <strain evidence="1">NBRC 107169</strain>
    </source>
</reference>
<keyword evidence="2" id="KW-1185">Reference proteome</keyword>
<accession>A0ABQ5UV55</accession>
<dbReference type="Proteomes" id="UP001161405">
    <property type="component" value="Unassembled WGS sequence"/>
</dbReference>
<dbReference type="EMBL" id="BSNI01000002">
    <property type="protein sequence ID" value="GLQ18774.1"/>
    <property type="molecule type" value="Genomic_DNA"/>
</dbReference>
<reference evidence="1" key="2">
    <citation type="submission" date="2023-01" db="EMBL/GenBank/DDBJ databases">
        <title>Draft genome sequence of Maritalea porphyrae strain NBRC 107169.</title>
        <authorList>
            <person name="Sun Q."/>
            <person name="Mori K."/>
        </authorList>
    </citation>
    <scope>NUCLEOTIDE SEQUENCE</scope>
    <source>
        <strain evidence="1">NBRC 107169</strain>
    </source>
</reference>
<evidence type="ECO:0000313" key="2">
    <source>
        <dbReference type="Proteomes" id="UP001161405"/>
    </source>
</evidence>